<keyword evidence="2 5" id="KW-0812">Transmembrane</keyword>
<feature type="transmembrane region" description="Helical" evidence="5">
    <location>
        <begin position="98"/>
        <end position="119"/>
    </location>
</feature>
<dbReference type="InterPro" id="IPR051533">
    <property type="entry name" value="WaaL-like"/>
</dbReference>
<evidence type="ECO:0000256" key="2">
    <source>
        <dbReference type="ARBA" id="ARBA00022692"/>
    </source>
</evidence>
<organism evidence="7 8">
    <name type="scientific">Arthrobacter alpinus</name>
    <dbReference type="NCBI Taxonomy" id="656366"/>
    <lineage>
        <taxon>Bacteria</taxon>
        <taxon>Bacillati</taxon>
        <taxon>Actinomycetota</taxon>
        <taxon>Actinomycetes</taxon>
        <taxon>Micrococcales</taxon>
        <taxon>Micrococcaceae</taxon>
        <taxon>Arthrobacter</taxon>
    </lineage>
</organism>
<evidence type="ECO:0000256" key="5">
    <source>
        <dbReference type="SAM" id="Phobius"/>
    </source>
</evidence>
<feature type="transmembrane region" description="Helical" evidence="5">
    <location>
        <begin position="247"/>
        <end position="264"/>
    </location>
</feature>
<dbReference type="PANTHER" id="PTHR37422">
    <property type="entry name" value="TEICHURONIC ACID BIOSYNTHESIS PROTEIN TUAE"/>
    <property type="match status" value="1"/>
</dbReference>
<dbReference type="GO" id="GO:0016020">
    <property type="term" value="C:membrane"/>
    <property type="evidence" value="ECO:0007669"/>
    <property type="project" value="UniProtKB-SubCell"/>
</dbReference>
<keyword evidence="3 5" id="KW-1133">Transmembrane helix</keyword>
<dbReference type="Pfam" id="PF04932">
    <property type="entry name" value="Wzy_C"/>
    <property type="match status" value="1"/>
</dbReference>
<feature type="transmembrane region" description="Helical" evidence="5">
    <location>
        <begin position="159"/>
        <end position="177"/>
    </location>
</feature>
<feature type="transmembrane region" description="Helical" evidence="5">
    <location>
        <begin position="410"/>
        <end position="430"/>
    </location>
</feature>
<dbReference type="GO" id="GO:0016874">
    <property type="term" value="F:ligase activity"/>
    <property type="evidence" value="ECO:0007669"/>
    <property type="project" value="UniProtKB-KW"/>
</dbReference>
<keyword evidence="4 5" id="KW-0472">Membrane</keyword>
<evidence type="ECO:0000256" key="4">
    <source>
        <dbReference type="ARBA" id="ARBA00023136"/>
    </source>
</evidence>
<feature type="transmembrane region" description="Helical" evidence="5">
    <location>
        <begin position="271"/>
        <end position="288"/>
    </location>
</feature>
<feature type="transmembrane region" description="Helical" evidence="5">
    <location>
        <begin position="442"/>
        <end position="464"/>
    </location>
</feature>
<comment type="subcellular location">
    <subcellularLocation>
        <location evidence="1">Membrane</location>
        <topology evidence="1">Multi-pass membrane protein</topology>
    </subcellularLocation>
</comment>
<keyword evidence="7" id="KW-0436">Ligase</keyword>
<evidence type="ECO:0000259" key="6">
    <source>
        <dbReference type="Pfam" id="PF04932"/>
    </source>
</evidence>
<dbReference type="PANTHER" id="PTHR37422:SF13">
    <property type="entry name" value="LIPOPOLYSACCHARIDE BIOSYNTHESIS PROTEIN PA4999-RELATED"/>
    <property type="match status" value="1"/>
</dbReference>
<dbReference type="EMBL" id="FNTV01000001">
    <property type="protein sequence ID" value="SEE27039.1"/>
    <property type="molecule type" value="Genomic_DNA"/>
</dbReference>
<sequence length="504" mass="52198">MSGILSGMRHLLSGVTRMGNTLNKDKIAVLIAAHIGLALCGILVAFGQPIAGVLALVVVTAAPLCFRIGVVTTAVCVAILLYGVVGAIGLYAPAVGPLVQVSLIGLSALGAFWGLRFAMQTKLRGVAPKLAAIYMFCCALATVVSVFGSGITFGLRSGLALVFPLLCAFAVAGTISSGATDYTRGQRRLSIVATVVVVVVGNAAFSLRQATIGFTGAEMAEITAGLSTYGVGDTIRTMGLLPTNQDFGLLAACLTPALFMSAAHTKGWYRTWLLVAGVALAAAMALSLTRTSLIAAVAALVIALALWGNGDLVKRLAKYGSIAAVSTVALILMVQASGNERVITAVDRALTLTDLTGDRSFNDRLAIVYPRAIQAMIENPFGAGSGSAGPMSQIRPDIAPLGELTTDNGFLMIGVQLGWIGMVVFFALLVSAMAWLVKKDTFYAISAATAILALMIAMITAQYWTLTAPVCVIAAWVGLGVSSTSKTADPTLLVKPREKLLVIK</sequence>
<name>A0A1H5HG79_9MICC</name>
<evidence type="ECO:0000313" key="8">
    <source>
        <dbReference type="Proteomes" id="UP000182725"/>
    </source>
</evidence>
<evidence type="ECO:0000256" key="1">
    <source>
        <dbReference type="ARBA" id="ARBA00004141"/>
    </source>
</evidence>
<dbReference type="InterPro" id="IPR007016">
    <property type="entry name" value="O-antigen_ligase-rel_domated"/>
</dbReference>
<feature type="transmembrane region" description="Helical" evidence="5">
    <location>
        <begin position="319"/>
        <end position="338"/>
    </location>
</feature>
<feature type="transmembrane region" description="Helical" evidence="5">
    <location>
        <begin position="189"/>
        <end position="207"/>
    </location>
</feature>
<evidence type="ECO:0000313" key="7">
    <source>
        <dbReference type="EMBL" id="SEE27039.1"/>
    </source>
</evidence>
<feature type="transmembrane region" description="Helical" evidence="5">
    <location>
        <begin position="294"/>
        <end position="312"/>
    </location>
</feature>
<reference evidence="7 8" key="1">
    <citation type="submission" date="2016-10" db="EMBL/GenBank/DDBJ databases">
        <authorList>
            <person name="de Groot N.N."/>
        </authorList>
    </citation>
    <scope>NUCLEOTIDE SEQUENCE [LARGE SCALE GENOMIC DNA]</scope>
    <source>
        <strain evidence="7 8">DSM 22274</strain>
    </source>
</reference>
<dbReference type="AlphaFoldDB" id="A0A1H5HG79"/>
<accession>A0A1H5HG79</accession>
<feature type="transmembrane region" description="Helical" evidence="5">
    <location>
        <begin position="131"/>
        <end position="153"/>
    </location>
</feature>
<feature type="transmembrane region" description="Helical" evidence="5">
    <location>
        <begin position="27"/>
        <end position="44"/>
    </location>
</feature>
<proteinExistence type="predicted"/>
<gene>
    <name evidence="7" type="ORF">SAMN04489740_1009</name>
</gene>
<feature type="domain" description="O-antigen ligase-related" evidence="6">
    <location>
        <begin position="277"/>
        <end position="426"/>
    </location>
</feature>
<feature type="transmembrane region" description="Helical" evidence="5">
    <location>
        <begin position="73"/>
        <end position="92"/>
    </location>
</feature>
<dbReference type="Proteomes" id="UP000182725">
    <property type="component" value="Unassembled WGS sequence"/>
</dbReference>
<evidence type="ECO:0000256" key="3">
    <source>
        <dbReference type="ARBA" id="ARBA00022989"/>
    </source>
</evidence>
<protein>
    <submittedName>
        <fullName evidence="7">O-antigen ligase like membrane protein</fullName>
    </submittedName>
</protein>